<name>A0A067F159_CITSI</name>
<reference evidence="4 5" key="1">
    <citation type="submission" date="2014-04" db="EMBL/GenBank/DDBJ databases">
        <authorList>
            <consortium name="International Citrus Genome Consortium"/>
            <person name="Gmitter F."/>
            <person name="Chen C."/>
            <person name="Farmerie W."/>
            <person name="Harkins T."/>
            <person name="Desany B."/>
            <person name="Mohiuddin M."/>
            <person name="Kodira C."/>
            <person name="Borodovsky M."/>
            <person name="Lomsadze A."/>
            <person name="Burns P."/>
            <person name="Jenkins J."/>
            <person name="Prochnik S."/>
            <person name="Shu S."/>
            <person name="Chapman J."/>
            <person name="Pitluck S."/>
            <person name="Schmutz J."/>
            <person name="Rokhsar D."/>
        </authorList>
    </citation>
    <scope>NUCLEOTIDE SEQUENCE</scope>
</reference>
<evidence type="ECO:0000313" key="5">
    <source>
        <dbReference type="Proteomes" id="UP000027120"/>
    </source>
</evidence>
<evidence type="ECO:0000256" key="1">
    <source>
        <dbReference type="SAM" id="MobiDB-lite"/>
    </source>
</evidence>
<evidence type="ECO:0000259" key="3">
    <source>
        <dbReference type="Pfam" id="PF12697"/>
    </source>
</evidence>
<proteinExistence type="predicted"/>
<keyword evidence="2" id="KW-0812">Transmembrane</keyword>
<gene>
    <name evidence="4" type="ORF">CISIN_1g016533mg</name>
</gene>
<keyword evidence="2" id="KW-0472">Membrane</keyword>
<dbReference type="Pfam" id="PF12697">
    <property type="entry name" value="Abhydrolase_6"/>
    <property type="match status" value="1"/>
</dbReference>
<dbReference type="PANTHER" id="PTHR45763:SF51">
    <property type="entry name" value="ALPHA_BETA-HYDROLASES SUPERFAMILY PROTEIN"/>
    <property type="match status" value="1"/>
</dbReference>
<accession>A0A067F159</accession>
<dbReference type="FunFam" id="3.40.50.1820:FF:000270">
    <property type="entry name" value="Alpha/beta-Hydrolases superfamily protein"/>
    <property type="match status" value="1"/>
</dbReference>
<dbReference type="SUPFAM" id="SSF53474">
    <property type="entry name" value="alpha/beta-Hydrolases"/>
    <property type="match status" value="1"/>
</dbReference>
<dbReference type="Proteomes" id="UP000027120">
    <property type="component" value="Unassembled WGS sequence"/>
</dbReference>
<dbReference type="EMBL" id="KK784928">
    <property type="protein sequence ID" value="KDO61124.1"/>
    <property type="molecule type" value="Genomic_DNA"/>
</dbReference>
<evidence type="ECO:0000256" key="2">
    <source>
        <dbReference type="SAM" id="Phobius"/>
    </source>
</evidence>
<dbReference type="Gene3D" id="3.40.50.1820">
    <property type="entry name" value="alpha/beta hydrolase"/>
    <property type="match status" value="1"/>
</dbReference>
<keyword evidence="2" id="KW-1133">Transmembrane helix</keyword>
<dbReference type="InterPro" id="IPR029058">
    <property type="entry name" value="AB_hydrolase_fold"/>
</dbReference>
<organism evidence="4 5">
    <name type="scientific">Citrus sinensis</name>
    <name type="common">Sweet orange</name>
    <name type="synonym">Citrus aurantium var. sinensis</name>
    <dbReference type="NCBI Taxonomy" id="2711"/>
    <lineage>
        <taxon>Eukaryota</taxon>
        <taxon>Viridiplantae</taxon>
        <taxon>Streptophyta</taxon>
        <taxon>Embryophyta</taxon>
        <taxon>Tracheophyta</taxon>
        <taxon>Spermatophyta</taxon>
        <taxon>Magnoliopsida</taxon>
        <taxon>eudicotyledons</taxon>
        <taxon>Gunneridae</taxon>
        <taxon>Pentapetalae</taxon>
        <taxon>rosids</taxon>
        <taxon>malvids</taxon>
        <taxon>Sapindales</taxon>
        <taxon>Rutaceae</taxon>
        <taxon>Aurantioideae</taxon>
        <taxon>Citrus</taxon>
    </lineage>
</organism>
<feature type="domain" description="AB hydrolase-1" evidence="3">
    <location>
        <begin position="97"/>
        <end position="373"/>
    </location>
</feature>
<protein>
    <recommendedName>
        <fullName evidence="3">AB hydrolase-1 domain-containing protein</fullName>
    </recommendedName>
</protein>
<dbReference type="PANTHER" id="PTHR45763">
    <property type="entry name" value="HYDROLASE, ALPHA/BETA FOLD FAMILY PROTEIN, EXPRESSED-RELATED"/>
    <property type="match status" value="1"/>
</dbReference>
<sequence length="388" mass="43568">MAGGVNRKISAASARAHTRRGKQSSSKIPSGIVTAMLAVLIVGISALAYQVIQPPPPKTCGSPGGPAVTAPRIKLRDGRHLAYKEHGVPKDNAKYKIFFVHGFDSCRHDSAVANFLSPFMPILWCGGIYQEVIEDLGVYIVSYDRAGYGESDPNPNRTVKSDALDIEELADQLGVGSKFYVIGYSMGGHPIWGCLKYIPHRLAGAGLLAPVVNYWWPGFPANLSKEAYYQQLPQDQWAVRVAHYIPWLTYWWNTQKWFLPSAVIAHRMDIFSRQDVEVLSKWSPEENNYMALARQQGEYESLHRDMMVGFGTWEFDPLDLKNPFPNNEGSVHLWHGDEDRLVPVILQRYIVQRLPWIHYHELSGAGHMFPFTDGMSDTIVKAVLTGDK</sequence>
<feature type="transmembrane region" description="Helical" evidence="2">
    <location>
        <begin position="28"/>
        <end position="52"/>
    </location>
</feature>
<feature type="region of interest" description="Disordered" evidence="1">
    <location>
        <begin position="1"/>
        <end position="26"/>
    </location>
</feature>
<evidence type="ECO:0000313" key="4">
    <source>
        <dbReference type="EMBL" id="KDO61124.1"/>
    </source>
</evidence>
<dbReference type="InterPro" id="IPR000073">
    <property type="entry name" value="AB_hydrolase_1"/>
</dbReference>
<keyword evidence="5" id="KW-1185">Reference proteome</keyword>
<dbReference type="AlphaFoldDB" id="A0A067F159"/>